<evidence type="ECO:0000313" key="1">
    <source>
        <dbReference type="EMBL" id="MPR37440.1"/>
    </source>
</evidence>
<evidence type="ECO:0008006" key="3">
    <source>
        <dbReference type="Google" id="ProtNLM"/>
    </source>
</evidence>
<comment type="caution">
    <text evidence="1">The sequence shown here is derived from an EMBL/GenBank/DDBJ whole genome shotgun (WGS) entry which is preliminary data.</text>
</comment>
<organism evidence="1 2">
    <name type="scientific">Salmonirosea aquatica</name>
    <dbReference type="NCBI Taxonomy" id="2654236"/>
    <lineage>
        <taxon>Bacteria</taxon>
        <taxon>Pseudomonadati</taxon>
        <taxon>Bacteroidota</taxon>
        <taxon>Cytophagia</taxon>
        <taxon>Cytophagales</taxon>
        <taxon>Spirosomataceae</taxon>
        <taxon>Salmonirosea</taxon>
    </lineage>
</organism>
<proteinExistence type="predicted"/>
<dbReference type="RefSeq" id="WP_152766933.1">
    <property type="nucleotide sequence ID" value="NZ_WHLY01000004.1"/>
</dbReference>
<sequence length="191" mass="21959">MPWLTDKTKSGYAKISYCRWEVEEDLNLLAIVHHRQYYSKNSLTRTLVQAYENFLDSQEKEIAIRSRIFTEFLADEYAKQVNNYFEYMISAIFAEIATNYPKRDIDGILYPSVKVSGDGYNVALTPKACEKISLRAAGECSVYSKMDHTYVGTDSIVSLDGRTDNFDLVKTNRDRTEIFKRLGVSSIDELI</sequence>
<name>A0A7C9BJ97_9BACT</name>
<dbReference type="AlphaFoldDB" id="A0A7C9BJ97"/>
<dbReference type="Proteomes" id="UP000479293">
    <property type="component" value="Unassembled WGS sequence"/>
</dbReference>
<reference evidence="1 2" key="1">
    <citation type="submission" date="2019-10" db="EMBL/GenBank/DDBJ databases">
        <title>Draft Genome Sequence of Cytophagaceae sp. SJW1-29.</title>
        <authorList>
            <person name="Choi A."/>
        </authorList>
    </citation>
    <scope>NUCLEOTIDE SEQUENCE [LARGE SCALE GENOMIC DNA]</scope>
    <source>
        <strain evidence="1 2">SJW1-29</strain>
    </source>
</reference>
<dbReference type="EMBL" id="WHLY01000004">
    <property type="protein sequence ID" value="MPR37440.1"/>
    <property type="molecule type" value="Genomic_DNA"/>
</dbReference>
<keyword evidence="2" id="KW-1185">Reference proteome</keyword>
<gene>
    <name evidence="1" type="ORF">GBK04_29960</name>
</gene>
<evidence type="ECO:0000313" key="2">
    <source>
        <dbReference type="Proteomes" id="UP000479293"/>
    </source>
</evidence>
<protein>
    <recommendedName>
        <fullName evidence="3">RES domain-containing protein</fullName>
    </recommendedName>
</protein>
<accession>A0A7C9BJ97</accession>